<keyword evidence="3" id="KW-1185">Reference proteome</keyword>
<dbReference type="Pfam" id="PF13503">
    <property type="entry name" value="DUF4123"/>
    <property type="match status" value="1"/>
</dbReference>
<sequence>MQDIDSDFWETLTVSNSATPLVKQAGLLAETVVAPEPLGDQLGVFPQVNIPPSFRASLFDPLETKRLSPISKEEGHSGTEQSYALLDGAKATNLVDRLNASGLEFRCLFKGQAEQELSEVAPYLVSLREDDNLTRTLFTGPKGCHGLWHSEPGLFLRSPLPLETLWQHLRRFTRVQNSSGKWYYFRYWEPAVARSYFSDLAERPETVAQWFYRRAHQALSAVIVPWSTPEGIGLDIFRPAQGLVQPTQIDAPFRLEPQDFALLQRSRLNADVDEIVARVEIDFAELIRPEDKEQYPQTARRCLSRMMEFGFRQKSNLLLLLVWELAYGPDFSTIDSEGRLKAILLAPGGETERMQVLRDQITELA</sequence>
<evidence type="ECO:0000313" key="3">
    <source>
        <dbReference type="Proteomes" id="UP001302666"/>
    </source>
</evidence>
<dbReference type="EMBL" id="CP136704">
    <property type="protein sequence ID" value="WOI33820.1"/>
    <property type="molecule type" value="Genomic_DNA"/>
</dbReference>
<dbReference type="InterPro" id="IPR025391">
    <property type="entry name" value="DUF4123"/>
</dbReference>
<dbReference type="Proteomes" id="UP001302666">
    <property type="component" value="Chromosome"/>
</dbReference>
<feature type="domain" description="DUF4123" evidence="1">
    <location>
        <begin position="83"/>
        <end position="202"/>
    </location>
</feature>
<evidence type="ECO:0000259" key="1">
    <source>
        <dbReference type="Pfam" id="PF13503"/>
    </source>
</evidence>
<gene>
    <name evidence="2" type="ORF">R1T40_03470</name>
</gene>
<reference evidence="2 3" key="1">
    <citation type="submission" date="2023-10" db="EMBL/GenBank/DDBJ databases">
        <title>Eight complete genome sequences of bacteria isolated from laboratory stock of Giant Kelp gametophytes.</title>
        <authorList>
            <person name="Tolentino B."/>
            <person name="Nuzhdin S."/>
        </authorList>
    </citation>
    <scope>NUCLEOTIDE SEQUENCE [LARGE SCALE GENOMIC DNA]</scope>
    <source>
        <strain evidence="2 3">LC.270.F.C4</strain>
    </source>
</reference>
<name>A0ABZ0HG86_TRISK</name>
<organism evidence="2 3">
    <name type="scientific">Tritonibacter scottomollicae</name>
    <name type="common">Epibacterium scottomollicae</name>
    <dbReference type="NCBI Taxonomy" id="483013"/>
    <lineage>
        <taxon>Bacteria</taxon>
        <taxon>Pseudomonadati</taxon>
        <taxon>Pseudomonadota</taxon>
        <taxon>Alphaproteobacteria</taxon>
        <taxon>Rhodobacterales</taxon>
        <taxon>Paracoccaceae</taxon>
        <taxon>Tritonibacter</taxon>
    </lineage>
</organism>
<evidence type="ECO:0000313" key="2">
    <source>
        <dbReference type="EMBL" id="WOI33820.1"/>
    </source>
</evidence>
<protein>
    <submittedName>
        <fullName evidence="2">DUF4123 domain-containing protein</fullName>
    </submittedName>
</protein>
<proteinExistence type="predicted"/>
<accession>A0ABZ0HG86</accession>
<dbReference type="RefSeq" id="WP_317385879.1">
    <property type="nucleotide sequence ID" value="NZ_CP136704.1"/>
</dbReference>